<proteinExistence type="predicted"/>
<dbReference type="AlphaFoldDB" id="A0A4Y7PXB9"/>
<organism evidence="1 2">
    <name type="scientific">Rickenella mellea</name>
    <dbReference type="NCBI Taxonomy" id="50990"/>
    <lineage>
        <taxon>Eukaryota</taxon>
        <taxon>Fungi</taxon>
        <taxon>Dikarya</taxon>
        <taxon>Basidiomycota</taxon>
        <taxon>Agaricomycotina</taxon>
        <taxon>Agaricomycetes</taxon>
        <taxon>Hymenochaetales</taxon>
        <taxon>Rickenellaceae</taxon>
        <taxon>Rickenella</taxon>
    </lineage>
</organism>
<sequence length="117" mass="13375">ILKEIERKSDTVKVDLQRQMLKKRCREEADVKTHLKMLLHMQEELVGMGAPLSNSNFTTTILMSLPKSYKMLLLSITALAKIAKTTLTPELIIGHVFEKYDKRTVETCQTETGRTPQ</sequence>
<name>A0A4Y7PXB9_9AGAM</name>
<keyword evidence="2" id="KW-1185">Reference proteome</keyword>
<evidence type="ECO:0000313" key="1">
    <source>
        <dbReference type="EMBL" id="TDL19542.1"/>
    </source>
</evidence>
<feature type="non-terminal residue" evidence="1">
    <location>
        <position position="1"/>
    </location>
</feature>
<protein>
    <submittedName>
        <fullName evidence="1">Uncharacterized protein</fullName>
    </submittedName>
</protein>
<dbReference type="OrthoDB" id="153096at2759"/>
<dbReference type="Proteomes" id="UP000294933">
    <property type="component" value="Unassembled WGS sequence"/>
</dbReference>
<evidence type="ECO:0000313" key="2">
    <source>
        <dbReference type="Proteomes" id="UP000294933"/>
    </source>
</evidence>
<dbReference type="STRING" id="50990.A0A4Y7PXB9"/>
<dbReference type="Pfam" id="PF14223">
    <property type="entry name" value="Retrotran_gag_2"/>
    <property type="match status" value="1"/>
</dbReference>
<dbReference type="VEuPathDB" id="FungiDB:BD410DRAFT_727105"/>
<gene>
    <name evidence="1" type="ORF">BD410DRAFT_727105</name>
</gene>
<reference evidence="1 2" key="1">
    <citation type="submission" date="2018-06" db="EMBL/GenBank/DDBJ databases">
        <title>A transcriptomic atlas of mushroom development highlights an independent origin of complex multicellularity.</title>
        <authorList>
            <consortium name="DOE Joint Genome Institute"/>
            <person name="Krizsan K."/>
            <person name="Almasi E."/>
            <person name="Merenyi Z."/>
            <person name="Sahu N."/>
            <person name="Viragh M."/>
            <person name="Koszo T."/>
            <person name="Mondo S."/>
            <person name="Kiss B."/>
            <person name="Balint B."/>
            <person name="Kues U."/>
            <person name="Barry K."/>
            <person name="Hegedus J.C."/>
            <person name="Henrissat B."/>
            <person name="Johnson J."/>
            <person name="Lipzen A."/>
            <person name="Ohm R."/>
            <person name="Nagy I."/>
            <person name="Pangilinan J."/>
            <person name="Yan J."/>
            <person name="Xiong Y."/>
            <person name="Grigoriev I.V."/>
            <person name="Hibbett D.S."/>
            <person name="Nagy L.G."/>
        </authorList>
    </citation>
    <scope>NUCLEOTIDE SEQUENCE [LARGE SCALE GENOMIC DNA]</scope>
    <source>
        <strain evidence="1 2">SZMC22713</strain>
    </source>
</reference>
<accession>A0A4Y7PXB9</accession>
<dbReference type="EMBL" id="ML170196">
    <property type="protein sequence ID" value="TDL19542.1"/>
    <property type="molecule type" value="Genomic_DNA"/>
</dbReference>